<evidence type="ECO:0000256" key="1">
    <source>
        <dbReference type="ARBA" id="ARBA00039658"/>
    </source>
</evidence>
<organism evidence="3 4">
    <name type="scientific">Thamnophis sirtalis</name>
    <dbReference type="NCBI Taxonomy" id="35019"/>
    <lineage>
        <taxon>Eukaryota</taxon>
        <taxon>Metazoa</taxon>
        <taxon>Chordata</taxon>
        <taxon>Craniata</taxon>
        <taxon>Vertebrata</taxon>
        <taxon>Euteleostomi</taxon>
        <taxon>Lepidosauria</taxon>
        <taxon>Squamata</taxon>
        <taxon>Bifurcata</taxon>
        <taxon>Unidentata</taxon>
        <taxon>Episquamata</taxon>
        <taxon>Toxicofera</taxon>
        <taxon>Serpentes</taxon>
        <taxon>Colubroidea</taxon>
        <taxon>Colubridae</taxon>
        <taxon>Natricinae</taxon>
        <taxon>Thamnophis</taxon>
    </lineage>
</organism>
<feature type="domain" description="Integrase catalytic" evidence="2">
    <location>
        <begin position="194"/>
        <end position="359"/>
    </location>
</feature>
<dbReference type="InterPro" id="IPR041588">
    <property type="entry name" value="Integrase_H2C2"/>
</dbReference>
<evidence type="ECO:0000313" key="3">
    <source>
        <dbReference type="Proteomes" id="UP000504617"/>
    </source>
</evidence>
<dbReference type="OrthoDB" id="9046595at2759"/>
<dbReference type="InterPro" id="IPR012337">
    <property type="entry name" value="RNaseH-like_sf"/>
</dbReference>
<dbReference type="PANTHER" id="PTHR37984">
    <property type="entry name" value="PROTEIN CBG26694"/>
    <property type="match status" value="1"/>
</dbReference>
<name>A0A6I9XV17_9SAUR</name>
<dbReference type="InterPro" id="IPR001584">
    <property type="entry name" value="Integrase_cat-core"/>
</dbReference>
<dbReference type="Gene3D" id="3.30.420.10">
    <property type="entry name" value="Ribonuclease H-like superfamily/Ribonuclease H"/>
    <property type="match status" value="1"/>
</dbReference>
<dbReference type="InterPro" id="IPR043502">
    <property type="entry name" value="DNA/RNA_pol_sf"/>
</dbReference>
<dbReference type="GO" id="GO:0003676">
    <property type="term" value="F:nucleic acid binding"/>
    <property type="evidence" value="ECO:0007669"/>
    <property type="project" value="InterPro"/>
</dbReference>
<dbReference type="InterPro" id="IPR036397">
    <property type="entry name" value="RNaseH_sf"/>
</dbReference>
<dbReference type="Pfam" id="PF17921">
    <property type="entry name" value="Integrase_H2C2"/>
    <property type="match status" value="1"/>
</dbReference>
<evidence type="ECO:0000313" key="4">
    <source>
        <dbReference type="RefSeq" id="XP_013917932.1"/>
    </source>
</evidence>
<dbReference type="PROSITE" id="PS50994">
    <property type="entry name" value="INTEGRASE"/>
    <property type="match status" value="1"/>
</dbReference>
<sequence length="413" mass="47069">MEAPNSSNTEIIGEVFATKYAIPLCPLDPPMLVETIDGRVLLSGPVKAAAQPLRLVIGDHEEAIQFYIASGQVLSSPRVSLLPDLAEFMDVFSEQEADRLLLHRPYDCPIDLVPDAQLPKTGDLRLCCDYRRLNAIMVCNRYPLPLIPTSRVRATKRWMPCPENLIHEPVDLWPWIWNTQRYEEGVEQQRAEVGPASPWTFNNDLLKYWDRLYVPAILSQCHDNPAAEHFGLFKTLNLVSRTFWWPSCATAHMFIQHIFRLHGLPDRVVPDRRAQFTAQFWKGLMEALDVHICLSSVHHPETDGGMEKVIGILEQYLCCFVNQQQNNWVDYLAVVEFAFNNSQHTSTQTMPFLANGGYHPCFFPLTPVNSPVPAVVLELAVGDRMWLSTLRSWATVTFGCSRWRPSSTRWPIA</sequence>
<dbReference type="AlphaFoldDB" id="A0A6I9XV17"/>
<dbReference type="InterPro" id="IPR050951">
    <property type="entry name" value="Retrovirus_Pol_polyprotein"/>
</dbReference>
<protein>
    <recommendedName>
        <fullName evidence="1">Gypsy retrotransposon integrase-like protein 1</fullName>
    </recommendedName>
</protein>
<reference evidence="4" key="1">
    <citation type="submission" date="2025-08" db="UniProtKB">
        <authorList>
            <consortium name="RefSeq"/>
        </authorList>
    </citation>
    <scope>IDENTIFICATION</scope>
    <source>
        <tissue evidence="4">Skeletal muscle</tissue>
    </source>
</reference>
<accession>A0A6I9XV17</accession>
<dbReference type="GeneID" id="106545800"/>
<keyword evidence="3" id="KW-1185">Reference proteome</keyword>
<dbReference type="GO" id="GO:0015074">
    <property type="term" value="P:DNA integration"/>
    <property type="evidence" value="ECO:0007669"/>
    <property type="project" value="InterPro"/>
</dbReference>
<dbReference type="SUPFAM" id="SSF56672">
    <property type="entry name" value="DNA/RNA polymerases"/>
    <property type="match status" value="1"/>
</dbReference>
<gene>
    <name evidence="4" type="primary">LOC106545800</name>
</gene>
<dbReference type="PANTHER" id="PTHR37984:SF15">
    <property type="entry name" value="INTEGRASE CATALYTIC DOMAIN-CONTAINING PROTEIN"/>
    <property type="match status" value="1"/>
</dbReference>
<evidence type="ECO:0000259" key="2">
    <source>
        <dbReference type="PROSITE" id="PS50994"/>
    </source>
</evidence>
<dbReference type="SUPFAM" id="SSF53098">
    <property type="entry name" value="Ribonuclease H-like"/>
    <property type="match status" value="1"/>
</dbReference>
<proteinExistence type="predicted"/>
<dbReference type="Gene3D" id="3.10.10.10">
    <property type="entry name" value="HIV Type 1 Reverse Transcriptase, subunit A, domain 1"/>
    <property type="match status" value="1"/>
</dbReference>
<dbReference type="RefSeq" id="XP_013917932.1">
    <property type="nucleotide sequence ID" value="XM_014062457.1"/>
</dbReference>
<dbReference type="KEGG" id="tsr:106545800"/>
<dbReference type="Proteomes" id="UP000504617">
    <property type="component" value="Unplaced"/>
</dbReference>